<feature type="region of interest" description="Disordered" evidence="1">
    <location>
        <begin position="510"/>
        <end position="529"/>
    </location>
</feature>
<dbReference type="EMBL" id="JAVRQU010000013">
    <property type="protein sequence ID" value="KAK5696204.1"/>
    <property type="molecule type" value="Genomic_DNA"/>
</dbReference>
<feature type="compositionally biased region" description="Basic and acidic residues" evidence="1">
    <location>
        <begin position="329"/>
        <end position="341"/>
    </location>
</feature>
<feature type="compositionally biased region" description="Basic and acidic residues" evidence="1">
    <location>
        <begin position="348"/>
        <end position="389"/>
    </location>
</feature>
<feature type="region of interest" description="Disordered" evidence="1">
    <location>
        <begin position="288"/>
        <end position="314"/>
    </location>
</feature>
<sequence length="529" mass="58064">MGAAPSIIADHEQTPAADVLGDVFPSGSSFYLTNGASGYKECLAVDLNGKASLKTIRDSPDREWMIEYGGTDRSKIALRNVGTKTWLAVTHHAYGSVTKLYGGGVVYYFVYKGAEANTFWLSTTQANDCFLCPLSDVPGASEKDVRNLTSSNGAGYGKGVDLYRSKAAELSWRLEWTPEYEELKGETPEGQAAIQRRKDQIAEKSSINGDNGETGTQQQDHKGVEKALGKQEEGVCCANGEKCKYKQRFDDMEDIMREYEDLQAALADIDAKKAALVKEAEDQKKSQAALNAQVKAHAEKEAKAQKRADALAERERAVAEKEDAITQKEIDLQKRDQDLDARQQAVIADEKASKATRVDKETARKKREEQAAHTSEVQRKNEAARKERQAAQAEAAKLKAENVELREKLRKFEEDYSKQGQDGEDTAAHYEKAKVQADLEHAQEIIGQLQQQNTEMSHPNGSSVAVATSASYGFAMRSPAAQMPKPAVPHPTQMPSFGIAPPNGLLPGQMVFGIAPPQRTRVPTSLRAR</sequence>
<evidence type="ECO:0000256" key="1">
    <source>
        <dbReference type="SAM" id="MobiDB-lite"/>
    </source>
</evidence>
<feature type="region of interest" description="Disordered" evidence="1">
    <location>
        <begin position="329"/>
        <end position="398"/>
    </location>
</feature>
<dbReference type="Proteomes" id="UP001310594">
    <property type="component" value="Unassembled WGS sequence"/>
</dbReference>
<protein>
    <submittedName>
        <fullName evidence="2">Uncharacterized protein</fullName>
    </submittedName>
</protein>
<proteinExistence type="predicted"/>
<reference evidence="2" key="1">
    <citation type="submission" date="2023-08" db="EMBL/GenBank/DDBJ databases">
        <title>Black Yeasts Isolated from many extreme environments.</title>
        <authorList>
            <person name="Coleine C."/>
            <person name="Stajich J.E."/>
            <person name="Selbmann L."/>
        </authorList>
    </citation>
    <scope>NUCLEOTIDE SEQUENCE</scope>
    <source>
        <strain evidence="2">CCFEE 5810</strain>
    </source>
</reference>
<evidence type="ECO:0000313" key="3">
    <source>
        <dbReference type="Proteomes" id="UP001310594"/>
    </source>
</evidence>
<gene>
    <name evidence="2" type="ORF">LTR97_008624</name>
</gene>
<feature type="compositionally biased region" description="Polar residues" evidence="1">
    <location>
        <begin position="203"/>
        <end position="218"/>
    </location>
</feature>
<accession>A0AAN7W8C7</accession>
<organism evidence="2 3">
    <name type="scientific">Elasticomyces elasticus</name>
    <dbReference type="NCBI Taxonomy" id="574655"/>
    <lineage>
        <taxon>Eukaryota</taxon>
        <taxon>Fungi</taxon>
        <taxon>Dikarya</taxon>
        <taxon>Ascomycota</taxon>
        <taxon>Pezizomycotina</taxon>
        <taxon>Dothideomycetes</taxon>
        <taxon>Dothideomycetidae</taxon>
        <taxon>Mycosphaerellales</taxon>
        <taxon>Teratosphaeriaceae</taxon>
        <taxon>Elasticomyces</taxon>
    </lineage>
</organism>
<dbReference type="AlphaFoldDB" id="A0AAN7W8C7"/>
<evidence type="ECO:0000313" key="2">
    <source>
        <dbReference type="EMBL" id="KAK5696204.1"/>
    </source>
</evidence>
<feature type="region of interest" description="Disordered" evidence="1">
    <location>
        <begin position="182"/>
        <end position="226"/>
    </location>
</feature>
<feature type="compositionally biased region" description="Basic and acidic residues" evidence="1">
    <location>
        <begin position="296"/>
        <end position="314"/>
    </location>
</feature>
<comment type="caution">
    <text evidence="2">The sequence shown here is derived from an EMBL/GenBank/DDBJ whole genome shotgun (WGS) entry which is preliminary data.</text>
</comment>
<feature type="region of interest" description="Disordered" evidence="1">
    <location>
        <begin position="482"/>
        <end position="502"/>
    </location>
</feature>
<name>A0AAN7W8C7_9PEZI</name>